<dbReference type="Pfam" id="PF25015">
    <property type="entry name" value="RBD_AKAP-17A"/>
    <property type="match status" value="1"/>
</dbReference>
<protein>
    <submittedName>
        <fullName evidence="2">A-kinase anchor protein 17A-like</fullName>
    </submittedName>
</protein>
<dbReference type="PANTHER" id="PTHR12484">
    <property type="entry name" value="B-LYMPHOCYTE ANTIGEN-RELATED"/>
    <property type="match status" value="1"/>
</dbReference>
<evidence type="ECO:0000313" key="2">
    <source>
        <dbReference type="EMBL" id="CAB3220784.1"/>
    </source>
</evidence>
<dbReference type="PANTHER" id="PTHR12484:SF4">
    <property type="entry name" value="A-KINASE ANCHOR PROTEIN 17A"/>
    <property type="match status" value="1"/>
</dbReference>
<keyword evidence="2" id="KW-0808">Transferase</keyword>
<organism evidence="2">
    <name type="scientific">Phallusia mammillata</name>
    <dbReference type="NCBI Taxonomy" id="59560"/>
    <lineage>
        <taxon>Eukaryota</taxon>
        <taxon>Metazoa</taxon>
        <taxon>Chordata</taxon>
        <taxon>Tunicata</taxon>
        <taxon>Ascidiacea</taxon>
        <taxon>Phlebobranchia</taxon>
        <taxon>Ascidiidae</taxon>
        <taxon>Phallusia</taxon>
    </lineage>
</organism>
<feature type="compositionally biased region" description="Basic residues" evidence="1">
    <location>
        <begin position="440"/>
        <end position="455"/>
    </location>
</feature>
<sequence length="472" mass="55464">MNTSLISDLSDAVALSEQLNLYLKPIAKVNICVTLPKLKVAGQTISNWEVMEKIKIMCTPHQFTLLRVSKSTLDFVRFEGEVENKLLLPTFVTMLDGKQIKLSGFPVHLKISCGESKVSFPTRHDWDSFFRDSKEFDEMLPGERPDTVHLQNVPCKFFTSKKSQTVSEELVKLAFFVYGEIRNIDIPMLDPYRSDVQATSGNNFQTFSFGSRLNFEVYVQYTEYIGFAKCMNALKGKKLVAKESDGKGVAATIKVDFDRTKHLSADTINHRLLEKQKIERLQQAREDEKRKEREAKERKANEERERELQEIRDQEERRKKREEKRSRKRREKKEKEEAAKLALKIAMEERKLMLAQRKLESIRLLSELLDRVKNEAQQAEVERLEREIAKKAEEERKKKETEERKRREKEERKREKLKRKELEMKSRLLKRKLDEDYKKGEKRRKKAMKHLKSGKHLSSAIVVRSSESLSPR</sequence>
<proteinExistence type="evidence at transcript level"/>
<dbReference type="CDD" id="cd12264">
    <property type="entry name" value="RRM_AKAP17A"/>
    <property type="match status" value="1"/>
</dbReference>
<dbReference type="GO" id="GO:0016301">
    <property type="term" value="F:kinase activity"/>
    <property type="evidence" value="ECO:0007669"/>
    <property type="project" value="UniProtKB-KW"/>
</dbReference>
<feature type="region of interest" description="Disordered" evidence="1">
    <location>
        <begin position="280"/>
        <end position="337"/>
    </location>
</feature>
<dbReference type="EMBL" id="LR782822">
    <property type="protein sequence ID" value="CAB3220784.1"/>
    <property type="molecule type" value="mRNA"/>
</dbReference>
<gene>
    <name evidence="2" type="primary">Akap17a</name>
</gene>
<accession>A0A6F9D5E5</accession>
<keyword evidence="2" id="KW-0418">Kinase</keyword>
<feature type="compositionally biased region" description="Basic and acidic residues" evidence="1">
    <location>
        <begin position="389"/>
        <end position="439"/>
    </location>
</feature>
<feature type="compositionally biased region" description="Basic and acidic residues" evidence="1">
    <location>
        <begin position="280"/>
        <end position="317"/>
    </location>
</feature>
<dbReference type="AlphaFoldDB" id="A0A6F9D5E5"/>
<name>A0A6F9D5E5_9ASCI</name>
<feature type="compositionally biased region" description="Basic residues" evidence="1">
    <location>
        <begin position="318"/>
        <end position="332"/>
    </location>
</feature>
<feature type="region of interest" description="Disordered" evidence="1">
    <location>
        <begin position="389"/>
        <end position="472"/>
    </location>
</feature>
<reference evidence="2" key="1">
    <citation type="submission" date="2020-04" db="EMBL/GenBank/DDBJ databases">
        <authorList>
            <person name="Neveu A P."/>
        </authorList>
    </citation>
    <scope>NUCLEOTIDE SEQUENCE</scope>
    <source>
        <tissue evidence="2">Whole embryo</tissue>
    </source>
</reference>
<dbReference type="InterPro" id="IPR056852">
    <property type="entry name" value="AK17A/B"/>
</dbReference>
<evidence type="ECO:0000256" key="1">
    <source>
        <dbReference type="SAM" id="MobiDB-lite"/>
    </source>
</evidence>